<dbReference type="EMBL" id="KV878211">
    <property type="protein sequence ID" value="OJJ36871.1"/>
    <property type="molecule type" value="Genomic_DNA"/>
</dbReference>
<name>A0A1L9RPK7_ASPWE</name>
<evidence type="ECO:0000313" key="3">
    <source>
        <dbReference type="Proteomes" id="UP000184383"/>
    </source>
</evidence>
<feature type="non-terminal residue" evidence="2">
    <location>
        <position position="1"/>
    </location>
</feature>
<dbReference type="Proteomes" id="UP000184383">
    <property type="component" value="Unassembled WGS sequence"/>
</dbReference>
<dbReference type="GeneID" id="63746453"/>
<evidence type="ECO:0000313" key="2">
    <source>
        <dbReference type="EMBL" id="OJJ36871.1"/>
    </source>
</evidence>
<keyword evidence="3" id="KW-1185">Reference proteome</keyword>
<protein>
    <submittedName>
        <fullName evidence="2">Uncharacterized protein</fullName>
    </submittedName>
</protein>
<evidence type="ECO:0000256" key="1">
    <source>
        <dbReference type="SAM" id="MobiDB-lite"/>
    </source>
</evidence>
<accession>A0A1L9RPK7</accession>
<dbReference type="VEuPathDB" id="FungiDB:ASPWEDRAFT_170375"/>
<feature type="region of interest" description="Disordered" evidence="1">
    <location>
        <begin position="1"/>
        <end position="74"/>
    </location>
</feature>
<feature type="compositionally biased region" description="Basic residues" evidence="1">
    <location>
        <begin position="1"/>
        <end position="31"/>
    </location>
</feature>
<reference evidence="3" key="1">
    <citation type="journal article" date="2017" name="Genome Biol.">
        <title>Comparative genomics reveals high biological diversity and specific adaptations in the industrially and medically important fungal genus Aspergillus.</title>
        <authorList>
            <person name="de Vries R.P."/>
            <person name="Riley R."/>
            <person name="Wiebenga A."/>
            <person name="Aguilar-Osorio G."/>
            <person name="Amillis S."/>
            <person name="Uchima C.A."/>
            <person name="Anderluh G."/>
            <person name="Asadollahi M."/>
            <person name="Askin M."/>
            <person name="Barry K."/>
            <person name="Battaglia E."/>
            <person name="Bayram O."/>
            <person name="Benocci T."/>
            <person name="Braus-Stromeyer S.A."/>
            <person name="Caldana C."/>
            <person name="Canovas D."/>
            <person name="Cerqueira G.C."/>
            <person name="Chen F."/>
            <person name="Chen W."/>
            <person name="Choi C."/>
            <person name="Clum A."/>
            <person name="Dos Santos R.A."/>
            <person name="Damasio A.R."/>
            <person name="Diallinas G."/>
            <person name="Emri T."/>
            <person name="Fekete E."/>
            <person name="Flipphi M."/>
            <person name="Freyberg S."/>
            <person name="Gallo A."/>
            <person name="Gournas C."/>
            <person name="Habgood R."/>
            <person name="Hainaut M."/>
            <person name="Harispe M.L."/>
            <person name="Henrissat B."/>
            <person name="Hilden K.S."/>
            <person name="Hope R."/>
            <person name="Hossain A."/>
            <person name="Karabika E."/>
            <person name="Karaffa L."/>
            <person name="Karanyi Z."/>
            <person name="Krasevec N."/>
            <person name="Kuo A."/>
            <person name="Kusch H."/>
            <person name="LaButti K."/>
            <person name="Lagendijk E.L."/>
            <person name="Lapidus A."/>
            <person name="Levasseur A."/>
            <person name="Lindquist E."/>
            <person name="Lipzen A."/>
            <person name="Logrieco A.F."/>
            <person name="MacCabe A."/>
            <person name="Maekelae M.R."/>
            <person name="Malavazi I."/>
            <person name="Melin P."/>
            <person name="Meyer V."/>
            <person name="Mielnichuk N."/>
            <person name="Miskei M."/>
            <person name="Molnar A.P."/>
            <person name="Mule G."/>
            <person name="Ngan C.Y."/>
            <person name="Orejas M."/>
            <person name="Orosz E."/>
            <person name="Ouedraogo J.P."/>
            <person name="Overkamp K.M."/>
            <person name="Park H.-S."/>
            <person name="Perrone G."/>
            <person name="Piumi F."/>
            <person name="Punt P.J."/>
            <person name="Ram A.F."/>
            <person name="Ramon A."/>
            <person name="Rauscher S."/>
            <person name="Record E."/>
            <person name="Riano-Pachon D.M."/>
            <person name="Robert V."/>
            <person name="Roehrig J."/>
            <person name="Ruller R."/>
            <person name="Salamov A."/>
            <person name="Salih N.S."/>
            <person name="Samson R.A."/>
            <person name="Sandor E."/>
            <person name="Sanguinetti M."/>
            <person name="Schuetze T."/>
            <person name="Sepcic K."/>
            <person name="Shelest E."/>
            <person name="Sherlock G."/>
            <person name="Sophianopoulou V."/>
            <person name="Squina F.M."/>
            <person name="Sun H."/>
            <person name="Susca A."/>
            <person name="Todd R.B."/>
            <person name="Tsang A."/>
            <person name="Unkles S.E."/>
            <person name="van de Wiele N."/>
            <person name="van Rossen-Uffink D."/>
            <person name="Oliveira J.V."/>
            <person name="Vesth T.C."/>
            <person name="Visser J."/>
            <person name="Yu J.-H."/>
            <person name="Zhou M."/>
            <person name="Andersen M.R."/>
            <person name="Archer D.B."/>
            <person name="Baker S.E."/>
            <person name="Benoit I."/>
            <person name="Brakhage A.A."/>
            <person name="Braus G.H."/>
            <person name="Fischer R."/>
            <person name="Frisvad J.C."/>
            <person name="Goldman G.H."/>
            <person name="Houbraken J."/>
            <person name="Oakley B."/>
            <person name="Pocsi I."/>
            <person name="Scazzocchio C."/>
            <person name="Seiboth B."/>
            <person name="vanKuyk P.A."/>
            <person name="Wortman J."/>
            <person name="Dyer P.S."/>
            <person name="Grigoriev I.V."/>
        </authorList>
    </citation>
    <scope>NUCLEOTIDE SEQUENCE [LARGE SCALE GENOMIC DNA]</scope>
    <source>
        <strain evidence="3">DTO 134E9</strain>
    </source>
</reference>
<organism evidence="2 3">
    <name type="scientific">Aspergillus wentii DTO 134E9</name>
    <dbReference type="NCBI Taxonomy" id="1073089"/>
    <lineage>
        <taxon>Eukaryota</taxon>
        <taxon>Fungi</taxon>
        <taxon>Dikarya</taxon>
        <taxon>Ascomycota</taxon>
        <taxon>Pezizomycotina</taxon>
        <taxon>Eurotiomycetes</taxon>
        <taxon>Eurotiomycetidae</taxon>
        <taxon>Eurotiales</taxon>
        <taxon>Aspergillaceae</taxon>
        <taxon>Aspergillus</taxon>
        <taxon>Aspergillus subgen. Cremei</taxon>
    </lineage>
</organism>
<sequence>RKKKQRKKKQRKKKQRKKKQRKKKQRKKKQWSTRPAKMSRTEIPESTQNTQAEDAGKAPGTNIGGSSGEGKLVL</sequence>
<dbReference type="AlphaFoldDB" id="A0A1L9RPK7"/>
<dbReference type="RefSeq" id="XP_040690547.1">
    <property type="nucleotide sequence ID" value="XM_040830605.1"/>
</dbReference>
<proteinExistence type="predicted"/>
<gene>
    <name evidence="2" type="ORF">ASPWEDRAFT_170375</name>
</gene>